<comment type="pathway">
    <text evidence="2">Cofactor biosynthesis; 7,8-dihydroneopterin triphosphate biosynthesis; 7,8-dihydroneopterin triphosphate from GTP: step 1/1.</text>
</comment>
<keyword evidence="4" id="KW-1185">Reference proteome</keyword>
<protein>
    <recommendedName>
        <fullName evidence="2">GTP cyclohydrolase FolE2</fullName>
        <ecNumber evidence="2">3.5.4.16</ecNumber>
    </recommendedName>
</protein>
<dbReference type="RefSeq" id="WP_177139545.1">
    <property type="nucleotide sequence ID" value="NZ_JAGPWB010000002.1"/>
</dbReference>
<comment type="function">
    <text evidence="2">Converts GTP to 7,8-dihydroneopterin triphosphate.</text>
</comment>
<dbReference type="Proteomes" id="UP000545507">
    <property type="component" value="Unassembled WGS sequence"/>
</dbReference>
<reference evidence="3 4" key="1">
    <citation type="submission" date="2019-09" db="EMBL/GenBank/DDBJ databases">
        <title>Hydrogenophaga aromatica sp. nov., isolated from a para-xylene-degrading enrichment culture.</title>
        <authorList>
            <person name="Tancsics A."/>
            <person name="Banerjee S."/>
        </authorList>
    </citation>
    <scope>NUCLEOTIDE SEQUENCE [LARGE SCALE GENOMIC DNA]</scope>
    <source>
        <strain evidence="3 4">D2P1</strain>
    </source>
</reference>
<dbReference type="GO" id="GO:0046654">
    <property type="term" value="P:tetrahydrofolate biosynthetic process"/>
    <property type="evidence" value="ECO:0007669"/>
    <property type="project" value="UniProtKB-UniRule"/>
</dbReference>
<dbReference type="HAMAP" id="MF_01527_B">
    <property type="entry name" value="GTP_cyclohydrol_B"/>
    <property type="match status" value="1"/>
</dbReference>
<organism evidence="3 4">
    <name type="scientific">Hydrogenophaga aromaticivorans</name>
    <dbReference type="NCBI Taxonomy" id="2610898"/>
    <lineage>
        <taxon>Bacteria</taxon>
        <taxon>Pseudomonadati</taxon>
        <taxon>Pseudomonadota</taxon>
        <taxon>Betaproteobacteria</taxon>
        <taxon>Burkholderiales</taxon>
        <taxon>Comamonadaceae</taxon>
        <taxon>Hydrogenophaga</taxon>
    </lineage>
</organism>
<evidence type="ECO:0000313" key="4">
    <source>
        <dbReference type="Proteomes" id="UP000545507"/>
    </source>
</evidence>
<dbReference type="AlphaFoldDB" id="A0A7Y8H2Z6"/>
<dbReference type="EC" id="3.5.4.16" evidence="2"/>
<dbReference type="InterPro" id="IPR022838">
    <property type="entry name" value="GTP_cyclohydrolase_FolE2"/>
</dbReference>
<proteinExistence type="inferred from homology"/>
<dbReference type="PANTHER" id="PTHR36445">
    <property type="entry name" value="GTP CYCLOHYDROLASE MPTA"/>
    <property type="match status" value="1"/>
</dbReference>
<comment type="similarity">
    <text evidence="2">Belongs to the GTP cyclohydrolase IV family.</text>
</comment>
<evidence type="ECO:0000313" key="3">
    <source>
        <dbReference type="EMBL" id="NWF48737.1"/>
    </source>
</evidence>
<keyword evidence="1 2" id="KW-0378">Hydrolase</keyword>
<dbReference type="EMBL" id="VYGV01000028">
    <property type="protein sequence ID" value="NWF48737.1"/>
    <property type="molecule type" value="Genomic_DNA"/>
</dbReference>
<accession>A0A7Y8H2Z6</accession>
<comment type="caution">
    <text evidence="3">The sequence shown here is derived from an EMBL/GenBank/DDBJ whole genome shotgun (WGS) entry which is preliminary data.</text>
</comment>
<dbReference type="Gene3D" id="3.10.270.10">
    <property type="entry name" value="Urate Oxidase"/>
    <property type="match status" value="1"/>
</dbReference>
<comment type="catalytic activity">
    <reaction evidence="2">
        <text>GTP + H2O = 7,8-dihydroneopterin 3'-triphosphate + formate + H(+)</text>
        <dbReference type="Rhea" id="RHEA:17473"/>
        <dbReference type="ChEBI" id="CHEBI:15377"/>
        <dbReference type="ChEBI" id="CHEBI:15378"/>
        <dbReference type="ChEBI" id="CHEBI:15740"/>
        <dbReference type="ChEBI" id="CHEBI:37565"/>
        <dbReference type="ChEBI" id="CHEBI:58462"/>
        <dbReference type="EC" id="3.5.4.16"/>
    </reaction>
</comment>
<dbReference type="UniPathway" id="UPA00848">
    <property type="reaction ID" value="UER00151"/>
</dbReference>
<sequence>MSDLSSGVRAVMPDVQGRQDVRAMPIARVGVKNLRYPLVLDVAGRAQHSVGLWDLHVGLKAEQKGAHMSRLLAWLDAFTLEGEVVDFDRLQRAMPELMALLETDSAGLSVSFPFFIRKTAPVSGQQSLLEYEGGWLARCEGGHTEVRMVATVPVKSLCPCSKEVSEDGAHNQRSHIRLEVLLGKAVPWAELVRFAEDHASCELWGLLKRSDEKWVTERAYAHPKFVEDLVRDVALALNDDPRVLAYTVDVINFESIHAHDVHARIAHDKKTTV</sequence>
<name>A0A7Y8H2Z6_9BURK</name>
<evidence type="ECO:0000256" key="1">
    <source>
        <dbReference type="ARBA" id="ARBA00022801"/>
    </source>
</evidence>
<dbReference type="InterPro" id="IPR003801">
    <property type="entry name" value="GTP_cyclohydrolase_FolE2/MptA"/>
</dbReference>
<dbReference type="GO" id="GO:0003934">
    <property type="term" value="F:GTP cyclohydrolase I activity"/>
    <property type="evidence" value="ECO:0007669"/>
    <property type="project" value="UniProtKB-UniRule"/>
</dbReference>
<gene>
    <name evidence="2" type="primary">folE2</name>
    <name evidence="3" type="ORF">F3K02_26255</name>
</gene>
<feature type="site" description="May be catalytically important" evidence="2">
    <location>
        <position position="158"/>
    </location>
</feature>
<dbReference type="Pfam" id="PF02649">
    <property type="entry name" value="GCHY-1"/>
    <property type="match status" value="1"/>
</dbReference>
<dbReference type="PANTHER" id="PTHR36445:SF1">
    <property type="entry name" value="GTP CYCLOHYDROLASE MPTA"/>
    <property type="match status" value="1"/>
</dbReference>
<dbReference type="NCBIfam" id="NF010200">
    <property type="entry name" value="PRK13674.1-1"/>
    <property type="match status" value="1"/>
</dbReference>
<evidence type="ECO:0000256" key="2">
    <source>
        <dbReference type="HAMAP-Rule" id="MF_01527"/>
    </source>
</evidence>